<evidence type="ECO:0000313" key="2">
    <source>
        <dbReference type="EMBL" id="CAB4288684.1"/>
    </source>
</evidence>
<keyword evidence="1" id="KW-0812">Transmembrane</keyword>
<evidence type="ECO:0008006" key="4">
    <source>
        <dbReference type="Google" id="ProtNLM"/>
    </source>
</evidence>
<evidence type="ECO:0000313" key="3">
    <source>
        <dbReference type="Proteomes" id="UP000507222"/>
    </source>
</evidence>
<keyword evidence="1" id="KW-0472">Membrane</keyword>
<organism evidence="2 3">
    <name type="scientific">Prunus armeniaca</name>
    <name type="common">Apricot</name>
    <name type="synonym">Armeniaca vulgaris</name>
    <dbReference type="NCBI Taxonomy" id="36596"/>
    <lineage>
        <taxon>Eukaryota</taxon>
        <taxon>Viridiplantae</taxon>
        <taxon>Streptophyta</taxon>
        <taxon>Embryophyta</taxon>
        <taxon>Tracheophyta</taxon>
        <taxon>Spermatophyta</taxon>
        <taxon>Magnoliopsida</taxon>
        <taxon>eudicotyledons</taxon>
        <taxon>Gunneridae</taxon>
        <taxon>Pentapetalae</taxon>
        <taxon>rosids</taxon>
        <taxon>fabids</taxon>
        <taxon>Rosales</taxon>
        <taxon>Rosaceae</taxon>
        <taxon>Amygdaloideae</taxon>
        <taxon>Amygdaleae</taxon>
        <taxon>Prunus</taxon>
    </lineage>
</organism>
<reference evidence="2 3" key="1">
    <citation type="submission" date="2020-05" db="EMBL/GenBank/DDBJ databases">
        <authorList>
            <person name="Campoy J."/>
            <person name="Schneeberger K."/>
            <person name="Spophaly S."/>
        </authorList>
    </citation>
    <scope>NUCLEOTIDE SEQUENCE [LARGE SCALE GENOMIC DNA]</scope>
    <source>
        <strain evidence="2">PruArmRojPasFocal</strain>
    </source>
</reference>
<gene>
    <name evidence="2" type="ORF">CURHAP_LOCUS46886</name>
</gene>
<feature type="transmembrane region" description="Helical" evidence="1">
    <location>
        <begin position="36"/>
        <end position="56"/>
    </location>
</feature>
<keyword evidence="1" id="KW-1133">Transmembrane helix</keyword>
<dbReference type="Proteomes" id="UP000507222">
    <property type="component" value="Unassembled WGS sequence"/>
</dbReference>
<accession>A0A6J5VLD7</accession>
<dbReference type="EMBL" id="CAEKDK010000007">
    <property type="protein sequence ID" value="CAB4288684.1"/>
    <property type="molecule type" value="Genomic_DNA"/>
</dbReference>
<dbReference type="AlphaFoldDB" id="A0A6J5VLD7"/>
<evidence type="ECO:0000256" key="1">
    <source>
        <dbReference type="SAM" id="Phobius"/>
    </source>
</evidence>
<name>A0A6J5VLD7_PRUAR</name>
<sequence length="60" mass="6590">MRLLVSFAVNEYDGDNNVGGGNDGGDEMGGGVSWMVFMWEIGVGYEKIILVMLVWFNGDK</sequence>
<protein>
    <recommendedName>
        <fullName evidence="4">Transmembrane protein</fullName>
    </recommendedName>
</protein>
<proteinExistence type="predicted"/>